<protein>
    <submittedName>
        <fullName evidence="1">Uncharacterized protein</fullName>
    </submittedName>
</protein>
<keyword evidence="2" id="KW-1185">Reference proteome</keyword>
<evidence type="ECO:0000313" key="1">
    <source>
        <dbReference type="EMBL" id="KIP02192.1"/>
    </source>
</evidence>
<dbReference type="AlphaFoldDB" id="A0A0C3S020"/>
<evidence type="ECO:0000313" key="2">
    <source>
        <dbReference type="Proteomes" id="UP000053257"/>
    </source>
</evidence>
<dbReference type="HOGENOM" id="CLU_1034827_0_0_1"/>
<dbReference type="EMBL" id="KN840694">
    <property type="protein sequence ID" value="KIP02192.1"/>
    <property type="molecule type" value="Genomic_DNA"/>
</dbReference>
<reference evidence="1 2" key="1">
    <citation type="journal article" date="2014" name="PLoS Genet.">
        <title>Analysis of the Phlebiopsis gigantea genome, transcriptome and secretome provides insight into its pioneer colonization strategies of wood.</title>
        <authorList>
            <person name="Hori C."/>
            <person name="Ishida T."/>
            <person name="Igarashi K."/>
            <person name="Samejima M."/>
            <person name="Suzuki H."/>
            <person name="Master E."/>
            <person name="Ferreira P."/>
            <person name="Ruiz-Duenas F.J."/>
            <person name="Held B."/>
            <person name="Canessa P."/>
            <person name="Larrondo L.F."/>
            <person name="Schmoll M."/>
            <person name="Druzhinina I.S."/>
            <person name="Kubicek C.P."/>
            <person name="Gaskell J.A."/>
            <person name="Kersten P."/>
            <person name="St John F."/>
            <person name="Glasner J."/>
            <person name="Sabat G."/>
            <person name="Splinter BonDurant S."/>
            <person name="Syed K."/>
            <person name="Yadav J."/>
            <person name="Mgbeahuruike A.C."/>
            <person name="Kovalchuk A."/>
            <person name="Asiegbu F.O."/>
            <person name="Lackner G."/>
            <person name="Hoffmeister D."/>
            <person name="Rencoret J."/>
            <person name="Gutierrez A."/>
            <person name="Sun H."/>
            <person name="Lindquist E."/>
            <person name="Barry K."/>
            <person name="Riley R."/>
            <person name="Grigoriev I.V."/>
            <person name="Henrissat B."/>
            <person name="Kues U."/>
            <person name="Berka R.M."/>
            <person name="Martinez A.T."/>
            <person name="Covert S.F."/>
            <person name="Blanchette R.A."/>
            <person name="Cullen D."/>
        </authorList>
    </citation>
    <scope>NUCLEOTIDE SEQUENCE [LARGE SCALE GENOMIC DNA]</scope>
    <source>
        <strain evidence="1 2">11061_1 CR5-6</strain>
    </source>
</reference>
<dbReference type="Proteomes" id="UP000053257">
    <property type="component" value="Unassembled WGS sequence"/>
</dbReference>
<organism evidence="1 2">
    <name type="scientific">Phlebiopsis gigantea (strain 11061_1 CR5-6)</name>
    <name type="common">White-rot fungus</name>
    <name type="synonym">Peniophora gigantea</name>
    <dbReference type="NCBI Taxonomy" id="745531"/>
    <lineage>
        <taxon>Eukaryota</taxon>
        <taxon>Fungi</taxon>
        <taxon>Dikarya</taxon>
        <taxon>Basidiomycota</taxon>
        <taxon>Agaricomycotina</taxon>
        <taxon>Agaricomycetes</taxon>
        <taxon>Polyporales</taxon>
        <taxon>Phanerochaetaceae</taxon>
        <taxon>Phlebiopsis</taxon>
    </lineage>
</organism>
<sequence>MMAGPPLVPSPLPSRGYTMDVIRRLLPSIPLLRHIIPQVDEKHPISVLNFPSKVTPASDPSEISNAEYRLFFGNLNIIWDILRKGTPRVNEFWEQRADLAPESLGSLCIREPIELMSCGCYVWSELMTSGSFDIGLGGHRVPVINEDVLTRTERIYHDDVLGEVRQLTLDMMTSPKCKCAATRQQIIHLVFADPTSPPSGNLTRIVYVRAEVVRVRDPAFFKELVEYDEDHDRPLENVLLKEINTRLDHFTSVLDEYREIIRVHLIDQQ</sequence>
<name>A0A0C3S020_PHLG1</name>
<proteinExistence type="predicted"/>
<accession>A0A0C3S020</accession>
<gene>
    <name evidence="1" type="ORF">PHLGIDRAFT_305991</name>
</gene>